<reference evidence="5 6" key="3">
    <citation type="journal article" date="2015" name="Genome Announc.">
        <title>Draft Genome Sequence of the Archiascomycetous Yeast Saitoella complicata.</title>
        <authorList>
            <person name="Yamauchi K."/>
            <person name="Kondo S."/>
            <person name="Hamamoto M."/>
            <person name="Takahashi Y."/>
            <person name="Ogura Y."/>
            <person name="Hayashi T."/>
            <person name="Nishida H."/>
        </authorList>
    </citation>
    <scope>NUCLEOTIDE SEQUENCE [LARGE SCALE GENOMIC DNA]</scope>
    <source>
        <strain evidence="5 6">NRRL Y-17804</strain>
    </source>
</reference>
<feature type="region of interest" description="Disordered" evidence="2">
    <location>
        <begin position="574"/>
        <end position="597"/>
    </location>
</feature>
<dbReference type="STRING" id="698492.A0A0E9NH66"/>
<keyword evidence="3" id="KW-1133">Transmembrane helix</keyword>
<dbReference type="AlphaFoldDB" id="A0A0E9NH66"/>
<dbReference type="PANTHER" id="PTHR43941:SF1">
    <property type="entry name" value="STRUCTURAL MAINTENANCE OF CHROMOSOMES PROTEIN 2"/>
    <property type="match status" value="1"/>
</dbReference>
<evidence type="ECO:0000313" key="6">
    <source>
        <dbReference type="Proteomes" id="UP000033140"/>
    </source>
</evidence>
<keyword evidence="3" id="KW-0472">Membrane</keyword>
<dbReference type="PROSITE" id="PS50222">
    <property type="entry name" value="EF_HAND_2"/>
    <property type="match status" value="1"/>
</dbReference>
<dbReference type="InterPro" id="IPR002048">
    <property type="entry name" value="EF_hand_dom"/>
</dbReference>
<name>A0A0E9NH66_SAICN</name>
<evidence type="ECO:0000259" key="4">
    <source>
        <dbReference type="PROSITE" id="PS50222"/>
    </source>
</evidence>
<dbReference type="Proteomes" id="UP000033140">
    <property type="component" value="Unassembled WGS sequence"/>
</dbReference>
<accession>A0A0E9NH66</accession>
<evidence type="ECO:0000256" key="3">
    <source>
        <dbReference type="SAM" id="Phobius"/>
    </source>
</evidence>
<dbReference type="PANTHER" id="PTHR43941">
    <property type="entry name" value="STRUCTURAL MAINTENANCE OF CHROMOSOMES PROTEIN 2"/>
    <property type="match status" value="1"/>
</dbReference>
<evidence type="ECO:0000313" key="5">
    <source>
        <dbReference type="EMBL" id="GAO48750.1"/>
    </source>
</evidence>
<feature type="coiled-coil region" evidence="1">
    <location>
        <begin position="264"/>
        <end position="455"/>
    </location>
</feature>
<keyword evidence="1" id="KW-0175">Coiled coil</keyword>
<dbReference type="PROSITE" id="PS00018">
    <property type="entry name" value="EF_HAND_1"/>
    <property type="match status" value="1"/>
</dbReference>
<evidence type="ECO:0000256" key="1">
    <source>
        <dbReference type="SAM" id="Coils"/>
    </source>
</evidence>
<protein>
    <recommendedName>
        <fullName evidence="4">EF-hand domain-containing protein</fullName>
    </recommendedName>
</protein>
<dbReference type="EMBL" id="BACD03000017">
    <property type="protein sequence ID" value="GAO48750.1"/>
    <property type="molecule type" value="Genomic_DNA"/>
</dbReference>
<feature type="transmembrane region" description="Helical" evidence="3">
    <location>
        <begin position="667"/>
        <end position="693"/>
    </location>
</feature>
<dbReference type="InterPro" id="IPR018247">
    <property type="entry name" value="EF_Hand_1_Ca_BS"/>
</dbReference>
<reference evidence="5 6" key="1">
    <citation type="journal article" date="2011" name="J. Gen. Appl. Microbiol.">
        <title>Draft genome sequencing of the enigmatic yeast Saitoella complicata.</title>
        <authorList>
            <person name="Nishida H."/>
            <person name="Hamamoto M."/>
            <person name="Sugiyama J."/>
        </authorList>
    </citation>
    <scope>NUCLEOTIDE SEQUENCE [LARGE SCALE GENOMIC DNA]</scope>
    <source>
        <strain evidence="5 6">NRRL Y-17804</strain>
    </source>
</reference>
<reference evidence="5 6" key="2">
    <citation type="journal article" date="2014" name="J. Gen. Appl. Microbiol.">
        <title>The early diverging ascomycetous budding yeast Saitoella complicata has three histone deacetylases belonging to the Clr6, Hos2, and Rpd3 lineages.</title>
        <authorList>
            <person name="Nishida H."/>
            <person name="Matsumoto T."/>
            <person name="Kondo S."/>
            <person name="Hamamoto M."/>
            <person name="Yoshikawa H."/>
        </authorList>
    </citation>
    <scope>NUCLEOTIDE SEQUENCE [LARGE SCALE GENOMIC DNA]</scope>
    <source>
        <strain evidence="5 6">NRRL Y-17804</strain>
    </source>
</reference>
<feature type="region of interest" description="Disordered" evidence="2">
    <location>
        <begin position="1"/>
        <end position="29"/>
    </location>
</feature>
<comment type="caution">
    <text evidence="5">The sequence shown here is derived from an EMBL/GenBank/DDBJ whole genome shotgun (WGS) entry which is preliminary data.</text>
</comment>
<dbReference type="OMA" id="WINCLEW"/>
<sequence>MGAHGTSRQSAGRLPTPLSPGREGGDIEQNAFDRVWDMFDPSQTGKIQTRDFLSFVDELDHLQPHNAPPILSQDAREQAEAMCEGEDIEIGKDELMHLLESLSNKGFVSSGGQDALDAETAMDMSLQNSPSPAKMYRQRSTPLLNTRGNRFAPRRGVSQPILEHSPTLPRPVEENHNEIFSQDSIPLPSMNAPLTPPRGTFEHQTPLAHSTPQYDRYQRSMMGNSPPALSPQLDTRAFHERPKSSPMAEPGYQYFNPNYATGDVERWQKENEALLETVKKLQDADQRNNATIAGQEDSIQDLQNQIDLMRNELDKRRKNQNQSQGRNDELEKQIQVLERECETVQIALQREQACHQKTKRQLEDFQSHIEALNLQLEDKNTIIKEERKRARELMDEVNAQQAALQGADKHIRDLEKEVDKFRDLEATLNEQFDTNERLNEELEKMKRDMETVRNMSLRNAQKPQPVQSMRSPPAILASEVDQIGNGDPDAPLIDVEKEVDVEEEYKRAMYGQKKVRLVGGPGLFEPVEVQEQGVQTDRVEDKEKKSVASVFAQTEKNEVKENGVQCDIFTETAAKSRPASRAGKGGESGAETPAMNEEQYEVWSRELGVQKHLIAELMRRTKGPKGKLPPPRQRMKGAAGRGALQQRWYWEYLNQYLVDPQDPSKVYVPWTVLLLYTLCVFLVGIVFATYFLFPTIRGMSVDEFRNWGKVNALGQVIGGWKRRRWWEGRGRWVECLGWWIEEAFVADRRWPT</sequence>
<dbReference type="Gene3D" id="1.10.287.1490">
    <property type="match status" value="1"/>
</dbReference>
<feature type="compositionally biased region" description="Polar residues" evidence="2">
    <location>
        <begin position="1"/>
        <end position="10"/>
    </location>
</feature>
<feature type="domain" description="EF-hand" evidence="4">
    <location>
        <begin position="27"/>
        <end position="62"/>
    </location>
</feature>
<organism evidence="5 6">
    <name type="scientific">Saitoella complicata (strain BCRC 22490 / CBS 7301 / JCM 7358 / NBRC 10748 / NRRL Y-17804)</name>
    <dbReference type="NCBI Taxonomy" id="698492"/>
    <lineage>
        <taxon>Eukaryota</taxon>
        <taxon>Fungi</taxon>
        <taxon>Dikarya</taxon>
        <taxon>Ascomycota</taxon>
        <taxon>Taphrinomycotina</taxon>
        <taxon>Taphrinomycotina incertae sedis</taxon>
        <taxon>Saitoella</taxon>
    </lineage>
</organism>
<keyword evidence="6" id="KW-1185">Reference proteome</keyword>
<keyword evidence="3" id="KW-0812">Transmembrane</keyword>
<proteinExistence type="predicted"/>
<evidence type="ECO:0000256" key="2">
    <source>
        <dbReference type="SAM" id="MobiDB-lite"/>
    </source>
</evidence>
<dbReference type="GO" id="GO:0005509">
    <property type="term" value="F:calcium ion binding"/>
    <property type="evidence" value="ECO:0007669"/>
    <property type="project" value="InterPro"/>
</dbReference>
<gene>
    <name evidence="5" type="ORF">G7K_2919-t1</name>
</gene>